<sequence length="195" mass="21179">MSVSGGQPSLRPDAQRNRNRILTTARELLREPGDLRLNAVARASGVGQGTLYRHFPTREALLAAVYERDVAELVAAAPDLLATRTPVEALAAWFERVGAYARVKRDVFAALEAATWRDLADHSLGPIGDAVELILRAGRSDGSIRDDVQARDVIVLISWLSRLDDDELDARGPVLLAVLVDGLRAPRPTSAVAER</sequence>
<keyword evidence="1" id="KW-0805">Transcription regulation</keyword>
<name>A0A1H2LZP1_9ACTN</name>
<dbReference type="InterPro" id="IPR050109">
    <property type="entry name" value="HTH-type_TetR-like_transc_reg"/>
</dbReference>
<dbReference type="SUPFAM" id="SSF46689">
    <property type="entry name" value="Homeodomain-like"/>
    <property type="match status" value="1"/>
</dbReference>
<reference evidence="7" key="1">
    <citation type="submission" date="2016-10" db="EMBL/GenBank/DDBJ databases">
        <authorList>
            <person name="Varghese N."/>
            <person name="Submissions S."/>
        </authorList>
    </citation>
    <scope>NUCLEOTIDE SEQUENCE [LARGE SCALE GENOMIC DNA]</scope>
    <source>
        <strain evidence="7">DSM 21743</strain>
    </source>
</reference>
<dbReference type="AlphaFoldDB" id="A0A1H2LZP1"/>
<evidence type="ECO:0000259" key="5">
    <source>
        <dbReference type="PROSITE" id="PS50977"/>
    </source>
</evidence>
<dbReference type="PANTHER" id="PTHR30055">
    <property type="entry name" value="HTH-TYPE TRANSCRIPTIONAL REGULATOR RUTR"/>
    <property type="match status" value="1"/>
</dbReference>
<evidence type="ECO:0000256" key="1">
    <source>
        <dbReference type="ARBA" id="ARBA00023015"/>
    </source>
</evidence>
<feature type="domain" description="HTH tetR-type" evidence="5">
    <location>
        <begin position="15"/>
        <end position="73"/>
    </location>
</feature>
<dbReference type="Proteomes" id="UP000198825">
    <property type="component" value="Chromosome I"/>
</dbReference>
<dbReference type="Gene3D" id="1.10.357.10">
    <property type="entry name" value="Tetracycline Repressor, domain 2"/>
    <property type="match status" value="1"/>
</dbReference>
<dbReference type="InterPro" id="IPR049445">
    <property type="entry name" value="TetR_SbtR-like_C"/>
</dbReference>
<dbReference type="GO" id="GO:0003700">
    <property type="term" value="F:DNA-binding transcription factor activity"/>
    <property type="evidence" value="ECO:0007669"/>
    <property type="project" value="TreeGrafter"/>
</dbReference>
<evidence type="ECO:0000313" key="6">
    <source>
        <dbReference type="EMBL" id="SDU86354.1"/>
    </source>
</evidence>
<evidence type="ECO:0000256" key="4">
    <source>
        <dbReference type="PROSITE-ProRule" id="PRU00335"/>
    </source>
</evidence>
<dbReference type="STRING" id="546874.SAMN04488544_1139"/>
<protein>
    <submittedName>
        <fullName evidence="6">DNA-binding transcriptional regulator, AcrR family</fullName>
    </submittedName>
</protein>
<dbReference type="InterPro" id="IPR009057">
    <property type="entry name" value="Homeodomain-like_sf"/>
</dbReference>
<dbReference type="Pfam" id="PF21597">
    <property type="entry name" value="TetR_C_43"/>
    <property type="match status" value="1"/>
</dbReference>
<dbReference type="EMBL" id="LT629799">
    <property type="protein sequence ID" value="SDU86354.1"/>
    <property type="molecule type" value="Genomic_DNA"/>
</dbReference>
<dbReference type="Pfam" id="PF00440">
    <property type="entry name" value="TetR_N"/>
    <property type="match status" value="1"/>
</dbReference>
<evidence type="ECO:0000256" key="2">
    <source>
        <dbReference type="ARBA" id="ARBA00023125"/>
    </source>
</evidence>
<keyword evidence="7" id="KW-1185">Reference proteome</keyword>
<feature type="DNA-binding region" description="H-T-H motif" evidence="4">
    <location>
        <begin position="36"/>
        <end position="55"/>
    </location>
</feature>
<dbReference type="PANTHER" id="PTHR30055:SF234">
    <property type="entry name" value="HTH-TYPE TRANSCRIPTIONAL REGULATOR BETI"/>
    <property type="match status" value="1"/>
</dbReference>
<dbReference type="GO" id="GO:0000976">
    <property type="term" value="F:transcription cis-regulatory region binding"/>
    <property type="evidence" value="ECO:0007669"/>
    <property type="project" value="TreeGrafter"/>
</dbReference>
<dbReference type="InterPro" id="IPR036271">
    <property type="entry name" value="Tet_transcr_reg_TetR-rel_C_sf"/>
</dbReference>
<dbReference type="RefSeq" id="WP_091073605.1">
    <property type="nucleotide sequence ID" value="NZ_LT629799.1"/>
</dbReference>
<dbReference type="InterPro" id="IPR001647">
    <property type="entry name" value="HTH_TetR"/>
</dbReference>
<accession>A0A1H2LZP1</accession>
<organism evidence="6 7">
    <name type="scientific">Microlunatus sagamiharensis</name>
    <dbReference type="NCBI Taxonomy" id="546874"/>
    <lineage>
        <taxon>Bacteria</taxon>
        <taxon>Bacillati</taxon>
        <taxon>Actinomycetota</taxon>
        <taxon>Actinomycetes</taxon>
        <taxon>Propionibacteriales</taxon>
        <taxon>Propionibacteriaceae</taxon>
        <taxon>Microlunatus</taxon>
    </lineage>
</organism>
<dbReference type="PROSITE" id="PS50977">
    <property type="entry name" value="HTH_TETR_2"/>
    <property type="match status" value="1"/>
</dbReference>
<gene>
    <name evidence="6" type="ORF">SAMN04488544_1139</name>
</gene>
<keyword evidence="2 4" id="KW-0238">DNA-binding</keyword>
<dbReference type="SUPFAM" id="SSF48498">
    <property type="entry name" value="Tetracyclin repressor-like, C-terminal domain"/>
    <property type="match status" value="1"/>
</dbReference>
<evidence type="ECO:0000256" key="3">
    <source>
        <dbReference type="ARBA" id="ARBA00023163"/>
    </source>
</evidence>
<dbReference type="OrthoDB" id="3382616at2"/>
<keyword evidence="3" id="KW-0804">Transcription</keyword>
<evidence type="ECO:0000313" key="7">
    <source>
        <dbReference type="Proteomes" id="UP000198825"/>
    </source>
</evidence>
<proteinExistence type="predicted"/>